<accession>A0A6J4QRS5</accession>
<feature type="compositionally biased region" description="Pro residues" evidence="1">
    <location>
        <begin position="74"/>
        <end position="84"/>
    </location>
</feature>
<dbReference type="EMBL" id="CADCVB010000200">
    <property type="protein sequence ID" value="CAA9447584.1"/>
    <property type="molecule type" value="Genomic_DNA"/>
</dbReference>
<feature type="compositionally biased region" description="Low complexity" evidence="1">
    <location>
        <begin position="85"/>
        <end position="102"/>
    </location>
</feature>
<sequence>MDPGEQITGTRDEHYNLVSVLYHALHAAETMEAYILDAEAVGDERLTSFFSEAQATQRQLAERAKGMLGILEVPPEPEIAPDLPPEGGISPGEISGGIPPEGVDSPEGEEAILGSTGTEGATVPPSGAIPPGEIPPERSTGEVPSGPDEYAAPPDADVVPPEDVAPSGGAVSDVPAEITTERIVPEDFDPTISALRDGVENLAIGRALSEIDGWEQKLEESGDPQLAPIAENLRQLKALLTADRLDSGAIGVLLGVLGEQVQDVASGSLGESVGGKLRQLGGLLDTEGRAVTNRE</sequence>
<organism evidence="2">
    <name type="scientific">uncultured Rubrobacteraceae bacterium</name>
    <dbReference type="NCBI Taxonomy" id="349277"/>
    <lineage>
        <taxon>Bacteria</taxon>
        <taxon>Bacillati</taxon>
        <taxon>Actinomycetota</taxon>
        <taxon>Rubrobacteria</taxon>
        <taxon>Rubrobacterales</taxon>
        <taxon>Rubrobacteraceae</taxon>
        <taxon>environmental samples</taxon>
    </lineage>
</organism>
<evidence type="ECO:0000256" key="1">
    <source>
        <dbReference type="SAM" id="MobiDB-lite"/>
    </source>
</evidence>
<gene>
    <name evidence="2" type="ORF">AVDCRST_MAG78-3031</name>
</gene>
<evidence type="ECO:0000313" key="2">
    <source>
        <dbReference type="EMBL" id="CAA9447584.1"/>
    </source>
</evidence>
<protein>
    <submittedName>
        <fullName evidence="2">Uncharacterized protein</fullName>
    </submittedName>
</protein>
<proteinExistence type="predicted"/>
<dbReference type="AlphaFoldDB" id="A0A6J4QRS5"/>
<feature type="compositionally biased region" description="Low complexity" evidence="1">
    <location>
        <begin position="147"/>
        <end position="157"/>
    </location>
</feature>
<name>A0A6J4QRS5_9ACTN</name>
<reference evidence="2" key="1">
    <citation type="submission" date="2020-02" db="EMBL/GenBank/DDBJ databases">
        <authorList>
            <person name="Meier V. D."/>
        </authorList>
    </citation>
    <scope>NUCLEOTIDE SEQUENCE</scope>
    <source>
        <strain evidence="2">AVDCRST_MAG78</strain>
    </source>
</reference>
<feature type="region of interest" description="Disordered" evidence="1">
    <location>
        <begin position="74"/>
        <end position="157"/>
    </location>
</feature>